<keyword evidence="1" id="KW-0472">Membrane</keyword>
<name>A0A4Y9ESG8_9SPHN</name>
<evidence type="ECO:0000256" key="1">
    <source>
        <dbReference type="SAM" id="Phobius"/>
    </source>
</evidence>
<dbReference type="Proteomes" id="UP000297737">
    <property type="component" value="Unassembled WGS sequence"/>
</dbReference>
<feature type="transmembrane region" description="Helical" evidence="1">
    <location>
        <begin position="189"/>
        <end position="212"/>
    </location>
</feature>
<feature type="transmembrane region" description="Helical" evidence="1">
    <location>
        <begin position="78"/>
        <end position="97"/>
    </location>
</feature>
<accession>A0A4Y9ESG8</accession>
<keyword evidence="1" id="KW-1133">Transmembrane helix</keyword>
<sequence>MGWIRRHIHFNLFLVGFVVAVLTARAMSDSPSLGRPMLIGFDIAALIFLATILRAFITSSVDELRSRANELNSDHHGLLLIGGVVLAIVMTALFSELDNGQSISILLSAGTLVLAWIFANTLFLLHYAQIYYDRSAHGDGSGLKFPDNDDDPATKFEPNAWDFAYFTFTMAIIFSVSDVMITSRRIRRIAMFHGMIAFVFNIFVIGISVGLIGDAFKEHIPKVMAKVASPARVDQSRP</sequence>
<organism evidence="2 3">
    <name type="scientific">Glacieibacterium arshaanense</name>
    <dbReference type="NCBI Taxonomy" id="2511025"/>
    <lineage>
        <taxon>Bacteria</taxon>
        <taxon>Pseudomonadati</taxon>
        <taxon>Pseudomonadota</taxon>
        <taxon>Alphaproteobacteria</taxon>
        <taxon>Sphingomonadales</taxon>
        <taxon>Sphingosinicellaceae</taxon>
        <taxon>Glacieibacterium</taxon>
    </lineage>
</organism>
<proteinExistence type="predicted"/>
<feature type="transmembrane region" description="Helical" evidence="1">
    <location>
        <begin position="38"/>
        <end position="57"/>
    </location>
</feature>
<dbReference type="Pfam" id="PF07077">
    <property type="entry name" value="DUF1345"/>
    <property type="match status" value="1"/>
</dbReference>
<dbReference type="EMBL" id="SIHO01000001">
    <property type="protein sequence ID" value="TFU06547.1"/>
    <property type="molecule type" value="Genomic_DNA"/>
</dbReference>
<dbReference type="InterPro" id="IPR009781">
    <property type="entry name" value="DUF1345"/>
</dbReference>
<protein>
    <submittedName>
        <fullName evidence="2">DUF1345 domain-containing protein</fullName>
    </submittedName>
</protein>
<evidence type="ECO:0000313" key="2">
    <source>
        <dbReference type="EMBL" id="TFU06547.1"/>
    </source>
</evidence>
<keyword evidence="1" id="KW-0812">Transmembrane</keyword>
<comment type="caution">
    <text evidence="2">The sequence shown here is derived from an EMBL/GenBank/DDBJ whole genome shotgun (WGS) entry which is preliminary data.</text>
</comment>
<feature type="transmembrane region" description="Helical" evidence="1">
    <location>
        <begin position="103"/>
        <end position="125"/>
    </location>
</feature>
<evidence type="ECO:0000313" key="3">
    <source>
        <dbReference type="Proteomes" id="UP000297737"/>
    </source>
</evidence>
<dbReference type="AlphaFoldDB" id="A0A4Y9ESG8"/>
<keyword evidence="3" id="KW-1185">Reference proteome</keyword>
<gene>
    <name evidence="2" type="ORF">EUV02_06100</name>
</gene>
<dbReference type="RefSeq" id="WP_135245271.1">
    <property type="nucleotide sequence ID" value="NZ_SIHO01000001.1"/>
</dbReference>
<reference evidence="2 3" key="1">
    <citation type="submission" date="2019-02" db="EMBL/GenBank/DDBJ databases">
        <title>Polymorphobacter sp. isolated from the lake at the Tibet of China.</title>
        <authorList>
            <person name="Li A."/>
        </authorList>
    </citation>
    <scope>NUCLEOTIDE SEQUENCE [LARGE SCALE GENOMIC DNA]</scope>
    <source>
        <strain evidence="2 3">DJ1R-1</strain>
    </source>
</reference>
<dbReference type="OrthoDB" id="64737at2"/>